<proteinExistence type="predicted"/>
<evidence type="ECO:0000313" key="4">
    <source>
        <dbReference type="Proteomes" id="UP000322644"/>
    </source>
</evidence>
<sequence>MSNNTFNRRKQSTEKYIDALLDNNSKLCGVRVDLKYKQEFAKDVSLDTINKDLKRMLDNRRNNKTVFGNNLGYIIKKEISDKGNPHLHALFLEDGNKVQKAAYKADQIGKYWSEDITKGKGCYENCNRREYKNNGIGMVDYTDEEKINNLKKHAVSYFYKTDKQSIDEIKSNPKDRAIVRGTIPKAKSKAGRPRSKGNVKKDANNLS</sequence>
<evidence type="ECO:0000256" key="1">
    <source>
        <dbReference type="SAM" id="MobiDB-lite"/>
    </source>
</evidence>
<dbReference type="InterPro" id="IPR057271">
    <property type="entry name" value="YagK_YfjJ_C"/>
</dbReference>
<dbReference type="AlphaFoldDB" id="A0A5C2HD96"/>
<dbReference type="RefSeq" id="WP_066387540.1">
    <property type="nucleotide sequence ID" value="NZ_CP036246.2"/>
</dbReference>
<feature type="region of interest" description="Disordered" evidence="1">
    <location>
        <begin position="170"/>
        <end position="207"/>
    </location>
</feature>
<dbReference type="KEGG" id="apoc:APORC_1268"/>
<gene>
    <name evidence="3" type="ORF">APORC_1268</name>
</gene>
<accession>A0A5C2HD96</accession>
<feature type="domain" description="YagK/YfjJ C-terminal" evidence="2">
    <location>
        <begin position="23"/>
        <end position="117"/>
    </location>
</feature>
<dbReference type="EMBL" id="CP036246">
    <property type="protein sequence ID" value="QEP40863.1"/>
    <property type="molecule type" value="Genomic_DNA"/>
</dbReference>
<protein>
    <recommendedName>
        <fullName evidence="2">YagK/YfjJ C-terminal domain-containing protein</fullName>
    </recommendedName>
</protein>
<name>A0A5C2HD96_9BACT</name>
<feature type="compositionally biased region" description="Basic residues" evidence="1">
    <location>
        <begin position="186"/>
        <end position="198"/>
    </location>
</feature>
<dbReference type="Proteomes" id="UP000322644">
    <property type="component" value="Chromosome"/>
</dbReference>
<reference evidence="3 4" key="1">
    <citation type="submission" date="2019-09" db="EMBL/GenBank/DDBJ databases">
        <title>Complete genome sequencing of four Arcobacter species reveals a diverse suite of mobile elements.</title>
        <authorList>
            <person name="Miller W.G."/>
            <person name="Yee E."/>
            <person name="Bono J.L."/>
        </authorList>
    </citation>
    <scope>NUCLEOTIDE SEQUENCE [LARGE SCALE GENOMIC DNA]</scope>
    <source>
        <strain evidence="3 4">CCUG 56899</strain>
    </source>
</reference>
<evidence type="ECO:0000313" key="3">
    <source>
        <dbReference type="EMBL" id="QEP40863.1"/>
    </source>
</evidence>
<reference evidence="3 4" key="2">
    <citation type="submission" date="2019-09" db="EMBL/GenBank/DDBJ databases">
        <title>Taxonomic note: a critical rebuttal of the proposed division of the genus Arcobacter into six genera, emended descriptions of Arcobacter anaerophilus and the genus Arcobacter, and an assessment of genus-level boundaries for Epsilonproteobacteria using in silico genomic comparator tools.</title>
        <authorList>
            <person name="On S.L.W."/>
            <person name="Miller W.G."/>
            <person name="Biggs P."/>
            <person name="Cornelius A."/>
            <person name="Vandamme P."/>
        </authorList>
    </citation>
    <scope>NUCLEOTIDE SEQUENCE [LARGE SCALE GENOMIC DNA]</scope>
    <source>
        <strain evidence="3 4">CCUG 56899</strain>
    </source>
</reference>
<dbReference type="Pfam" id="PF11726">
    <property type="entry name" value="YagK_YfjJ_C"/>
    <property type="match status" value="1"/>
</dbReference>
<organism evidence="3 4">
    <name type="scientific">Arcobacter porcinus</name>
    <dbReference type="NCBI Taxonomy" id="1935204"/>
    <lineage>
        <taxon>Bacteria</taxon>
        <taxon>Pseudomonadati</taxon>
        <taxon>Campylobacterota</taxon>
        <taxon>Epsilonproteobacteria</taxon>
        <taxon>Campylobacterales</taxon>
        <taxon>Arcobacteraceae</taxon>
        <taxon>Arcobacter</taxon>
    </lineage>
</organism>
<evidence type="ECO:0000259" key="2">
    <source>
        <dbReference type="Pfam" id="PF11726"/>
    </source>
</evidence>